<dbReference type="RefSeq" id="WP_058285907.1">
    <property type="nucleotide sequence ID" value="NZ_CYSR01000021.1"/>
</dbReference>
<accession>A0A0P1HWT9</accession>
<keyword evidence="1" id="KW-0812">Transmembrane</keyword>
<name>A0A0P1HWT9_9RHOB</name>
<protein>
    <recommendedName>
        <fullName evidence="4">DUF983 domain-containing protein</fullName>
    </recommendedName>
</protein>
<dbReference type="EMBL" id="CYSR01000021">
    <property type="protein sequence ID" value="CUH99782.1"/>
    <property type="molecule type" value="Genomic_DNA"/>
</dbReference>
<feature type="transmembrane region" description="Helical" evidence="1">
    <location>
        <begin position="62"/>
        <end position="82"/>
    </location>
</feature>
<gene>
    <name evidence="2" type="ORF">PHA8399_01908</name>
</gene>
<evidence type="ECO:0000313" key="3">
    <source>
        <dbReference type="Proteomes" id="UP000051326"/>
    </source>
</evidence>
<reference evidence="2 3" key="1">
    <citation type="submission" date="2015-09" db="EMBL/GenBank/DDBJ databases">
        <authorList>
            <consortium name="Swine Surveillance"/>
        </authorList>
    </citation>
    <scope>NUCLEOTIDE SEQUENCE [LARGE SCALE GENOMIC DNA]</scope>
    <source>
        <strain evidence="2 3">CECT 8399</strain>
    </source>
</reference>
<feature type="transmembrane region" description="Helical" evidence="1">
    <location>
        <begin position="88"/>
        <end position="107"/>
    </location>
</feature>
<sequence>MTGIDLAEQEPRELKPALLKGVQLRCPNCGGGKLLHSYLKVNDSCTECGQELHHQRADDGPAYLTILVVGHILGFALHIVYTQLRPDPWTLAIIMSVITVGASLIMLPRMKGLVVAYQWAKRMHGF</sequence>
<dbReference type="InterPro" id="IPR009325">
    <property type="entry name" value="DUF983"/>
</dbReference>
<organism evidence="2 3">
    <name type="scientific">Leisingera aquaemixtae</name>
    <dbReference type="NCBI Taxonomy" id="1396826"/>
    <lineage>
        <taxon>Bacteria</taxon>
        <taxon>Pseudomonadati</taxon>
        <taxon>Pseudomonadota</taxon>
        <taxon>Alphaproteobacteria</taxon>
        <taxon>Rhodobacterales</taxon>
        <taxon>Roseobacteraceae</taxon>
        <taxon>Leisingera</taxon>
    </lineage>
</organism>
<evidence type="ECO:0008006" key="4">
    <source>
        <dbReference type="Google" id="ProtNLM"/>
    </source>
</evidence>
<evidence type="ECO:0000313" key="2">
    <source>
        <dbReference type="EMBL" id="CUH99782.1"/>
    </source>
</evidence>
<keyword evidence="1" id="KW-0472">Membrane</keyword>
<proteinExistence type="predicted"/>
<dbReference type="AlphaFoldDB" id="A0A0P1HWT9"/>
<dbReference type="Proteomes" id="UP000051326">
    <property type="component" value="Unassembled WGS sequence"/>
</dbReference>
<dbReference type="STRING" id="1396826.PHA8399_01908"/>
<dbReference type="Pfam" id="PF06170">
    <property type="entry name" value="DUF983"/>
    <property type="match status" value="1"/>
</dbReference>
<keyword evidence="1" id="KW-1133">Transmembrane helix</keyword>
<evidence type="ECO:0000256" key="1">
    <source>
        <dbReference type="SAM" id="Phobius"/>
    </source>
</evidence>